<keyword evidence="2" id="KW-1185">Reference proteome</keyword>
<sequence>MNEIHKGQSNEVPQLKYISYEDKLEFYRNVRQWHNKFIYQQFDLSGLKGIHLDKNEKFNILKEQLTSFNKQLQQAEISKITPQNFPSRYNFHSQILQLLREAQLSTNKEQQEEFIQKIYDWNNQEQIRSLKSRCKHTQSVDYKYESSNFDGTTNDETKRHFLDFSEQKQLPSQIIQENIRDFKQQQRTIHKEIDPPDVRLQQYSRKTLIQQQLQISQLKPESQSSFFPTQNNINRFSVYEEQEQQEKDTENEENKMPIEPIKVFLKDDQDLSIQRQQSKSFEVKQMYQQYQPSNSEIEASLQQRWITNRQKEYKNQKEDQELVNSMLKWSKNKSRIQKEMDRRQDSSQFGSRYQQLDLIPDSPLQTKKQYYIGYDPKIINLKQLPIIVNTSKNNSVRTMIEMEESVSKQKIETTKKKYTSLLNLSNIEITPIKQQQSQQQQSLSIYGLNDQKNRSISQKNKMASVIDAFSPEKVSEEQLKEVYEIKNRMAKHKIVIPLKKIMTGLIAPTVDKNNLYDKIPDIGSMIMSNPFEVAKKTKKKKKKKKE</sequence>
<reference evidence="1" key="1">
    <citation type="submission" date="2021-01" db="EMBL/GenBank/DDBJ databases">
        <authorList>
            <consortium name="Genoscope - CEA"/>
            <person name="William W."/>
        </authorList>
    </citation>
    <scope>NUCLEOTIDE SEQUENCE</scope>
</reference>
<dbReference type="Proteomes" id="UP000689195">
    <property type="component" value="Unassembled WGS sequence"/>
</dbReference>
<evidence type="ECO:0000313" key="2">
    <source>
        <dbReference type="Proteomes" id="UP000689195"/>
    </source>
</evidence>
<name>A0A8S1SJC1_9CILI</name>
<comment type="caution">
    <text evidence="1">The sequence shown here is derived from an EMBL/GenBank/DDBJ whole genome shotgun (WGS) entry which is preliminary data.</text>
</comment>
<dbReference type="EMBL" id="CAJJDO010000008">
    <property type="protein sequence ID" value="CAD8139349.1"/>
    <property type="molecule type" value="Genomic_DNA"/>
</dbReference>
<evidence type="ECO:0000313" key="1">
    <source>
        <dbReference type="EMBL" id="CAD8139349.1"/>
    </source>
</evidence>
<protein>
    <submittedName>
        <fullName evidence="1">Uncharacterized protein</fullName>
    </submittedName>
</protein>
<dbReference type="OrthoDB" id="294866at2759"/>
<proteinExistence type="predicted"/>
<accession>A0A8S1SJC1</accession>
<organism evidence="1 2">
    <name type="scientific">Paramecium pentaurelia</name>
    <dbReference type="NCBI Taxonomy" id="43138"/>
    <lineage>
        <taxon>Eukaryota</taxon>
        <taxon>Sar</taxon>
        <taxon>Alveolata</taxon>
        <taxon>Ciliophora</taxon>
        <taxon>Intramacronucleata</taxon>
        <taxon>Oligohymenophorea</taxon>
        <taxon>Peniculida</taxon>
        <taxon>Parameciidae</taxon>
        <taxon>Paramecium</taxon>
    </lineage>
</organism>
<dbReference type="AlphaFoldDB" id="A0A8S1SJC1"/>
<gene>
    <name evidence="1" type="ORF">PPENT_87.1.T0080054</name>
</gene>